<dbReference type="RefSeq" id="WP_175360261.1">
    <property type="nucleotide sequence ID" value="NZ_JABFMS010000018.1"/>
</dbReference>
<proteinExistence type="predicted"/>
<organism evidence="2 3">
    <name type="scientific">Pseudomonas brassicacearum</name>
    <dbReference type="NCBI Taxonomy" id="930166"/>
    <lineage>
        <taxon>Bacteria</taxon>
        <taxon>Pseudomonadati</taxon>
        <taxon>Pseudomonadota</taxon>
        <taxon>Gammaproteobacteria</taxon>
        <taxon>Pseudomonadales</taxon>
        <taxon>Pseudomonadaceae</taxon>
        <taxon>Pseudomonas</taxon>
    </lineage>
</organism>
<accession>A0AAJ3FWR9</accession>
<gene>
    <name evidence="2" type="ORF">HNO85_12590</name>
</gene>
<reference evidence="2 3" key="1">
    <citation type="journal article" date="2020" name="Front. Plant Sci.">
        <title>Isolation of Rhizosphere Bacteria That Improve Quality and Water Stress Tolerance in Greenhouse Ornamentals.</title>
        <authorList>
            <person name="Nordstedt N.P."/>
            <person name="Jones M.L."/>
        </authorList>
    </citation>
    <scope>NUCLEOTIDE SEQUENCE [LARGE SCALE GENOMIC DNA]</scope>
    <source>
        <strain evidence="2 3">C2F7</strain>
    </source>
</reference>
<dbReference type="EMBL" id="JABFMS010000018">
    <property type="protein sequence ID" value="NUT81778.1"/>
    <property type="molecule type" value="Genomic_DNA"/>
</dbReference>
<keyword evidence="1" id="KW-0472">Membrane</keyword>
<dbReference type="AlphaFoldDB" id="A0AAJ3FWR9"/>
<feature type="transmembrane region" description="Helical" evidence="1">
    <location>
        <begin position="20"/>
        <end position="41"/>
    </location>
</feature>
<dbReference type="Proteomes" id="UP000562723">
    <property type="component" value="Unassembled WGS sequence"/>
</dbReference>
<keyword evidence="1" id="KW-1133">Transmembrane helix</keyword>
<evidence type="ECO:0000313" key="3">
    <source>
        <dbReference type="Proteomes" id="UP000562723"/>
    </source>
</evidence>
<comment type="caution">
    <text evidence="2">The sequence shown here is derived from an EMBL/GenBank/DDBJ whole genome shotgun (WGS) entry which is preliminary data.</text>
</comment>
<name>A0AAJ3FWR9_9PSED</name>
<protein>
    <submittedName>
        <fullName evidence="2">Uncharacterized protein</fullName>
    </submittedName>
</protein>
<evidence type="ECO:0000313" key="2">
    <source>
        <dbReference type="EMBL" id="NUT81778.1"/>
    </source>
</evidence>
<evidence type="ECO:0000256" key="1">
    <source>
        <dbReference type="SAM" id="Phobius"/>
    </source>
</evidence>
<feature type="transmembrane region" description="Helical" evidence="1">
    <location>
        <begin position="47"/>
        <end position="64"/>
    </location>
</feature>
<keyword evidence="1" id="KW-0812">Transmembrane</keyword>
<sequence>MAEIEERDYEVRILQARKWFLFWSVLAVAVPAVVTLCVWIFDKPAMWISRSGAVMAAIAFLAHLKSDAMMGVLKPGCFVDKSFQPTKEKIFC</sequence>